<dbReference type="AlphaFoldDB" id="A0A0F9VSC6"/>
<name>A0A0F9VSC6_9ZZZZ</name>
<organism evidence="1">
    <name type="scientific">marine sediment metagenome</name>
    <dbReference type="NCBI Taxonomy" id="412755"/>
    <lineage>
        <taxon>unclassified sequences</taxon>
        <taxon>metagenomes</taxon>
        <taxon>ecological metagenomes</taxon>
    </lineage>
</organism>
<evidence type="ECO:0000313" key="1">
    <source>
        <dbReference type="EMBL" id="KKN76356.1"/>
    </source>
</evidence>
<proteinExistence type="predicted"/>
<comment type="caution">
    <text evidence="1">The sequence shown here is derived from an EMBL/GenBank/DDBJ whole genome shotgun (WGS) entry which is preliminary data.</text>
</comment>
<sequence>MPEVKYVDAKEFDRWIETFILEKSTPLSKISRHSIAKAINVEPTSFYQFNRKTHSHTFVKMEVVEKCDEFFRTSYRWSGLTPKPIETAA</sequence>
<reference evidence="1" key="1">
    <citation type="journal article" date="2015" name="Nature">
        <title>Complex archaea that bridge the gap between prokaryotes and eukaryotes.</title>
        <authorList>
            <person name="Spang A."/>
            <person name="Saw J.H."/>
            <person name="Jorgensen S.L."/>
            <person name="Zaremba-Niedzwiedzka K."/>
            <person name="Martijn J."/>
            <person name="Lind A.E."/>
            <person name="van Eijk R."/>
            <person name="Schleper C."/>
            <person name="Guy L."/>
            <person name="Ettema T.J."/>
        </authorList>
    </citation>
    <scope>NUCLEOTIDE SEQUENCE</scope>
</reference>
<gene>
    <name evidence="1" type="ORF">LCGC14_0370420</name>
</gene>
<protein>
    <recommendedName>
        <fullName evidence="2">HTH araC/xylS-type domain-containing protein</fullName>
    </recommendedName>
</protein>
<accession>A0A0F9VSC6</accession>
<evidence type="ECO:0008006" key="2">
    <source>
        <dbReference type="Google" id="ProtNLM"/>
    </source>
</evidence>
<dbReference type="EMBL" id="LAZR01000296">
    <property type="protein sequence ID" value="KKN76356.1"/>
    <property type="molecule type" value="Genomic_DNA"/>
</dbReference>